<proteinExistence type="predicted"/>
<dbReference type="AlphaFoldDB" id="A0A1Y6BKT5"/>
<dbReference type="SUPFAM" id="SSF52499">
    <property type="entry name" value="Isochorismatase-like hydrolases"/>
    <property type="match status" value="1"/>
</dbReference>
<dbReference type="CDD" id="cd01014">
    <property type="entry name" value="nicotinamidase_related"/>
    <property type="match status" value="1"/>
</dbReference>
<feature type="domain" description="Isochorismatase-like" evidence="2">
    <location>
        <begin position="20"/>
        <end position="163"/>
    </location>
</feature>
<evidence type="ECO:0000259" key="2">
    <source>
        <dbReference type="Pfam" id="PF00857"/>
    </source>
</evidence>
<keyword evidence="1" id="KW-0378">Hydrolase</keyword>
<evidence type="ECO:0000313" key="3">
    <source>
        <dbReference type="EMBL" id="SMF08645.1"/>
    </source>
</evidence>
<reference evidence="4" key="1">
    <citation type="submission" date="2017-04" db="EMBL/GenBank/DDBJ databases">
        <authorList>
            <person name="Varghese N."/>
            <person name="Submissions S."/>
        </authorList>
    </citation>
    <scope>NUCLEOTIDE SEQUENCE [LARGE SCALE GENOMIC DNA]</scope>
    <source>
        <strain evidence="4">DSM 22618</strain>
    </source>
</reference>
<dbReference type="PANTHER" id="PTHR43540">
    <property type="entry name" value="PEROXYUREIDOACRYLATE/UREIDOACRYLATE AMIDOHYDROLASE-RELATED"/>
    <property type="match status" value="1"/>
</dbReference>
<dbReference type="Pfam" id="PF00857">
    <property type="entry name" value="Isochorismatase"/>
    <property type="match status" value="1"/>
</dbReference>
<gene>
    <name evidence="3" type="ORF">SAMN02745746_01208</name>
</gene>
<sequence length="200" mass="22118">MLERPVPELPMTAITLPAPSALLLIDLQCAIDHPDWGVRNNPHAEARMQALLTRWRQRSWPVIHVRHDSLETGSHYRPGQPGHAFKAGFEPQTDELVIAKHTNNAFVGTNLEQRLRRAGLHSLVVLGVITNNSIEATVRMAGNLGFRVQLPADGCFTFNRRDWNGVERSADEVHAMSLANLDGEYCSVTDCATLLAALGQ</sequence>
<name>A0A1Y6BKT5_9NEIS</name>
<dbReference type="Proteomes" id="UP000192920">
    <property type="component" value="Unassembled WGS sequence"/>
</dbReference>
<accession>A0A1Y6BKT5</accession>
<dbReference type="STRING" id="1123014.SAMN02745746_01208"/>
<organism evidence="3 4">
    <name type="scientific">Pseudogulbenkiania subflava DSM 22618</name>
    <dbReference type="NCBI Taxonomy" id="1123014"/>
    <lineage>
        <taxon>Bacteria</taxon>
        <taxon>Pseudomonadati</taxon>
        <taxon>Pseudomonadota</taxon>
        <taxon>Betaproteobacteria</taxon>
        <taxon>Neisseriales</taxon>
        <taxon>Chromobacteriaceae</taxon>
        <taxon>Pseudogulbenkiania</taxon>
    </lineage>
</organism>
<evidence type="ECO:0000313" key="4">
    <source>
        <dbReference type="Proteomes" id="UP000192920"/>
    </source>
</evidence>
<protein>
    <submittedName>
        <fullName evidence="3">Nicotinamidase-related amidase</fullName>
    </submittedName>
</protein>
<dbReference type="Gene3D" id="3.40.50.850">
    <property type="entry name" value="Isochorismatase-like"/>
    <property type="match status" value="1"/>
</dbReference>
<dbReference type="InterPro" id="IPR000868">
    <property type="entry name" value="Isochorismatase-like_dom"/>
</dbReference>
<dbReference type="PANTHER" id="PTHR43540:SF1">
    <property type="entry name" value="ISOCHORISMATASE HYDROLASE"/>
    <property type="match status" value="1"/>
</dbReference>
<dbReference type="InterPro" id="IPR050272">
    <property type="entry name" value="Isochorismatase-like_hydrls"/>
</dbReference>
<dbReference type="GO" id="GO:0016787">
    <property type="term" value="F:hydrolase activity"/>
    <property type="evidence" value="ECO:0007669"/>
    <property type="project" value="UniProtKB-KW"/>
</dbReference>
<keyword evidence="4" id="KW-1185">Reference proteome</keyword>
<evidence type="ECO:0000256" key="1">
    <source>
        <dbReference type="ARBA" id="ARBA00022801"/>
    </source>
</evidence>
<dbReference type="EMBL" id="FXAG01000004">
    <property type="protein sequence ID" value="SMF08645.1"/>
    <property type="molecule type" value="Genomic_DNA"/>
</dbReference>
<dbReference type="InterPro" id="IPR036380">
    <property type="entry name" value="Isochorismatase-like_sf"/>
</dbReference>